<dbReference type="EMBL" id="JAGGLL010000003">
    <property type="protein sequence ID" value="MBP2020800.1"/>
    <property type="molecule type" value="Genomic_DNA"/>
</dbReference>
<dbReference type="CDD" id="cd07209">
    <property type="entry name" value="Pat_hypo_Ecoli_Z1214_like"/>
    <property type="match status" value="1"/>
</dbReference>
<dbReference type="Pfam" id="PF01734">
    <property type="entry name" value="Patatin"/>
    <property type="match status" value="1"/>
</dbReference>
<dbReference type="SUPFAM" id="SSF52151">
    <property type="entry name" value="FabD/lysophospholipase-like"/>
    <property type="match status" value="1"/>
</dbReference>
<evidence type="ECO:0000259" key="5">
    <source>
        <dbReference type="PROSITE" id="PS51635"/>
    </source>
</evidence>
<dbReference type="InterPro" id="IPR016035">
    <property type="entry name" value="Acyl_Trfase/lysoPLipase"/>
</dbReference>
<dbReference type="RefSeq" id="WP_021281437.1">
    <property type="nucleotide sequence ID" value="NZ_JAGGLL010000003.1"/>
</dbReference>
<dbReference type="InterPro" id="IPR050301">
    <property type="entry name" value="NTE"/>
</dbReference>
<dbReference type="PROSITE" id="PS51635">
    <property type="entry name" value="PNPLA"/>
    <property type="match status" value="1"/>
</dbReference>
<keyword evidence="2 4" id="KW-0442">Lipid degradation</keyword>
<evidence type="ECO:0000256" key="4">
    <source>
        <dbReference type="PROSITE-ProRule" id="PRU01161"/>
    </source>
</evidence>
<evidence type="ECO:0000256" key="3">
    <source>
        <dbReference type="ARBA" id="ARBA00023098"/>
    </source>
</evidence>
<keyword evidence="3 4" id="KW-0443">Lipid metabolism</keyword>
<organism evidence="6 7">
    <name type="scientific">Clostridium punense</name>
    <dbReference type="NCBI Taxonomy" id="1054297"/>
    <lineage>
        <taxon>Bacteria</taxon>
        <taxon>Bacillati</taxon>
        <taxon>Bacillota</taxon>
        <taxon>Clostridia</taxon>
        <taxon>Eubacteriales</taxon>
        <taxon>Clostridiaceae</taxon>
        <taxon>Clostridium</taxon>
    </lineage>
</organism>
<feature type="short sequence motif" description="GXSXG" evidence="4">
    <location>
        <begin position="37"/>
        <end position="41"/>
    </location>
</feature>
<feature type="active site" description="Nucleophile" evidence="4">
    <location>
        <position position="39"/>
    </location>
</feature>
<protein>
    <submittedName>
        <fullName evidence="6">NTE family protein</fullName>
    </submittedName>
</protein>
<sequence length="419" mass="47442">MERYGLAFGGGGSRGAYEVGVWRALKELNIEISVVVGTSIGSINGALFIQNNFELAEKLWLNLDIYKCFNFNTISSDYDGKIKIKHIPSIIKEFIIEKGIDVSPLEKLLKEAIDEDLIRKSPIDFGLITFSTTTFKPIEIFKEEIPQGQLVNYLMASSCFPGFKPVKIKGEKFIDGGVYNNIPAEMLLRKNIASIITVNIHGPGNVKKFPRKSKNIIEIECSEHLGPIFTFDKNIIVRNMTIGYLDTLKAFEKVLGNIYYFYPESIKINSLLRTISENEMKIILNSIGYTRSKNDSILITRVIRLLAKTTKKIPDGNSTILTALEITAEILDIDRAVIYKYDELLNQVLEKVTNTNHNEINYIDAFTKGSYENLINMNSDILDFSDNVINIRRSLAVLSPKHFIATIFLSLIKYRIKLT</sequence>
<dbReference type="InterPro" id="IPR002641">
    <property type="entry name" value="PNPLA_dom"/>
</dbReference>
<proteinExistence type="predicted"/>
<name>A0ABS4JZ50_9CLOT</name>
<dbReference type="Proteomes" id="UP001519308">
    <property type="component" value="Unassembled WGS sequence"/>
</dbReference>
<gene>
    <name evidence="6" type="ORF">J2Z44_000584</name>
</gene>
<evidence type="ECO:0000313" key="6">
    <source>
        <dbReference type="EMBL" id="MBP2020800.1"/>
    </source>
</evidence>
<accession>A0ABS4JZ50</accession>
<feature type="short sequence motif" description="GXGXXG" evidence="4">
    <location>
        <begin position="10"/>
        <end position="15"/>
    </location>
</feature>
<dbReference type="Gene3D" id="3.40.1090.10">
    <property type="entry name" value="Cytosolic phospholipase A2 catalytic domain"/>
    <property type="match status" value="2"/>
</dbReference>
<evidence type="ECO:0000313" key="7">
    <source>
        <dbReference type="Proteomes" id="UP001519308"/>
    </source>
</evidence>
<dbReference type="PANTHER" id="PTHR14226">
    <property type="entry name" value="NEUROPATHY TARGET ESTERASE/SWISS CHEESE D.MELANOGASTER"/>
    <property type="match status" value="1"/>
</dbReference>
<evidence type="ECO:0000256" key="2">
    <source>
        <dbReference type="ARBA" id="ARBA00022963"/>
    </source>
</evidence>
<feature type="active site" description="Proton acceptor" evidence="4">
    <location>
        <position position="175"/>
    </location>
</feature>
<keyword evidence="1 4" id="KW-0378">Hydrolase</keyword>
<feature type="domain" description="PNPLA" evidence="5">
    <location>
        <begin position="6"/>
        <end position="188"/>
    </location>
</feature>
<reference evidence="6 7" key="1">
    <citation type="submission" date="2021-03" db="EMBL/GenBank/DDBJ databases">
        <title>Genomic Encyclopedia of Type Strains, Phase IV (KMG-IV): sequencing the most valuable type-strain genomes for metagenomic binning, comparative biology and taxonomic classification.</title>
        <authorList>
            <person name="Goeker M."/>
        </authorList>
    </citation>
    <scope>NUCLEOTIDE SEQUENCE [LARGE SCALE GENOMIC DNA]</scope>
    <source>
        <strain evidence="6 7">DSM 28650</strain>
    </source>
</reference>
<evidence type="ECO:0000256" key="1">
    <source>
        <dbReference type="ARBA" id="ARBA00022801"/>
    </source>
</evidence>
<feature type="short sequence motif" description="DGA/G" evidence="4">
    <location>
        <begin position="175"/>
        <end position="177"/>
    </location>
</feature>
<keyword evidence="7" id="KW-1185">Reference proteome</keyword>
<comment type="caution">
    <text evidence="6">The sequence shown here is derived from an EMBL/GenBank/DDBJ whole genome shotgun (WGS) entry which is preliminary data.</text>
</comment>
<dbReference type="PANTHER" id="PTHR14226:SF57">
    <property type="entry name" value="BLR7027 PROTEIN"/>
    <property type="match status" value="1"/>
</dbReference>